<feature type="transmembrane region" description="Helical" evidence="4">
    <location>
        <begin position="91"/>
        <end position="111"/>
    </location>
</feature>
<dbReference type="Gene3D" id="1.25.40.10">
    <property type="entry name" value="Tetratricopeptide repeat domain"/>
    <property type="match status" value="2"/>
</dbReference>
<evidence type="ECO:0000256" key="2">
    <source>
        <dbReference type="ARBA" id="ARBA00022737"/>
    </source>
</evidence>
<keyword evidence="2" id="KW-0677">Repeat</keyword>
<protein>
    <submittedName>
        <fullName evidence="6">Cytochrome c heme lyase subunit CcmH</fullName>
    </submittedName>
</protein>
<evidence type="ECO:0000256" key="3">
    <source>
        <dbReference type="ARBA" id="ARBA00022748"/>
    </source>
</evidence>
<name>A0A3B0SNX8_9ZZZZ</name>
<dbReference type="PANTHER" id="PTHR47870:SF1">
    <property type="entry name" value="CYTOCHROME C-TYPE BIOGENESIS PROTEIN CCMH"/>
    <property type="match status" value="1"/>
</dbReference>
<dbReference type="InterPro" id="IPR011990">
    <property type="entry name" value="TPR-like_helical_dom_sf"/>
</dbReference>
<dbReference type="InterPro" id="IPR056413">
    <property type="entry name" value="TPR_CcmH_CycH"/>
</dbReference>
<dbReference type="GO" id="GO:0005886">
    <property type="term" value="C:plasma membrane"/>
    <property type="evidence" value="ECO:0007669"/>
    <property type="project" value="TreeGrafter"/>
</dbReference>
<dbReference type="GO" id="GO:0030313">
    <property type="term" value="C:cell envelope"/>
    <property type="evidence" value="ECO:0007669"/>
    <property type="project" value="UniProtKB-SubCell"/>
</dbReference>
<dbReference type="GO" id="GO:0016829">
    <property type="term" value="F:lyase activity"/>
    <property type="evidence" value="ECO:0007669"/>
    <property type="project" value="UniProtKB-KW"/>
</dbReference>
<comment type="subcellular location">
    <subcellularLocation>
        <location evidence="1">Cell envelope</location>
    </subcellularLocation>
</comment>
<keyword evidence="6" id="KW-0456">Lyase</keyword>
<dbReference type="InterPro" id="IPR017560">
    <property type="entry name" value="Cyt_c_biogenesis_CcmI"/>
</dbReference>
<gene>
    <name evidence="6" type="ORF">MNBD_ALPHA08-94</name>
</gene>
<feature type="domain" description="Cytochrome c-type biogenesis protein H TPR" evidence="5">
    <location>
        <begin position="131"/>
        <end position="259"/>
    </location>
</feature>
<dbReference type="AlphaFoldDB" id="A0A3B0SNX8"/>
<evidence type="ECO:0000256" key="4">
    <source>
        <dbReference type="SAM" id="Phobius"/>
    </source>
</evidence>
<accession>A0A3B0SNX8</accession>
<evidence type="ECO:0000256" key="1">
    <source>
        <dbReference type="ARBA" id="ARBA00004196"/>
    </source>
</evidence>
<keyword evidence="4" id="KW-0472">Membrane</keyword>
<dbReference type="EMBL" id="UOEC01000151">
    <property type="protein sequence ID" value="VAV98143.1"/>
    <property type="molecule type" value="Genomic_DNA"/>
</dbReference>
<keyword evidence="3" id="KW-0201">Cytochrome c-type biogenesis</keyword>
<proteinExistence type="predicted"/>
<evidence type="ECO:0000259" key="5">
    <source>
        <dbReference type="Pfam" id="PF23914"/>
    </source>
</evidence>
<keyword evidence="4" id="KW-1133">Transmembrane helix</keyword>
<dbReference type="NCBIfam" id="TIGR03142">
    <property type="entry name" value="cytochro_ccmI"/>
    <property type="match status" value="1"/>
</dbReference>
<feature type="transmembrane region" description="Helical" evidence="4">
    <location>
        <begin position="5"/>
        <end position="24"/>
    </location>
</feature>
<dbReference type="SUPFAM" id="SSF48452">
    <property type="entry name" value="TPR-like"/>
    <property type="match status" value="1"/>
</dbReference>
<dbReference type="GO" id="GO:0017004">
    <property type="term" value="P:cytochrome complex assembly"/>
    <property type="evidence" value="ECO:0007669"/>
    <property type="project" value="UniProtKB-KW"/>
</dbReference>
<sequence>MALWVIFTVLTVVVLVWVMHPVIWPSKDLVEEQAFERAVYRDQLQELERDAERGIINEKEKESALNEVSRRLLGVQASKGSLENLPSSTTATSVVAVISVVAITGFTGLVYNKLGNPKMPDQPQDVRIENAAKNGDMAAMIVQVQRYLRKNPTDLKGWRVLAPALRRAERFNEAGEAYAKIMQLDKPTAPVLVDYAESLLLGNQGLPNEKVRKALKAALELDKTHAKGRFYWAMALQQDGFPQKALKEWRTLLDQNPKNLELQMAVQRQIASLKDQVKGNEAAKIPALDKDQRDAAAGMSPKERQAMIASMVERLATRLKEDGSDLGGWQRLIRARMVLGQKDAAVAALKTAKDNFKNNEQALARLAQLSSELGL</sequence>
<reference evidence="6" key="1">
    <citation type="submission" date="2018-06" db="EMBL/GenBank/DDBJ databases">
        <authorList>
            <person name="Zhirakovskaya E."/>
        </authorList>
    </citation>
    <scope>NUCLEOTIDE SEQUENCE</scope>
</reference>
<dbReference type="PANTHER" id="PTHR47870">
    <property type="entry name" value="CYTOCHROME C-TYPE BIOGENESIS PROTEIN CCMH"/>
    <property type="match status" value="1"/>
</dbReference>
<dbReference type="Pfam" id="PF23914">
    <property type="entry name" value="TPR_CcmH_CycH"/>
    <property type="match status" value="1"/>
</dbReference>
<keyword evidence="4" id="KW-0812">Transmembrane</keyword>
<dbReference type="InterPro" id="IPR051263">
    <property type="entry name" value="C-type_cytochrome_biogenesis"/>
</dbReference>
<evidence type="ECO:0000313" key="6">
    <source>
        <dbReference type="EMBL" id="VAV98143.1"/>
    </source>
</evidence>
<organism evidence="6">
    <name type="scientific">hydrothermal vent metagenome</name>
    <dbReference type="NCBI Taxonomy" id="652676"/>
    <lineage>
        <taxon>unclassified sequences</taxon>
        <taxon>metagenomes</taxon>
        <taxon>ecological metagenomes</taxon>
    </lineage>
</organism>